<dbReference type="Proteomes" id="UP001382455">
    <property type="component" value="Unassembled WGS sequence"/>
</dbReference>
<dbReference type="InterPro" id="IPR025311">
    <property type="entry name" value="DUF4166"/>
</dbReference>
<evidence type="ECO:0000313" key="3">
    <source>
        <dbReference type="Proteomes" id="UP001382455"/>
    </source>
</evidence>
<name>A0ABU8ERQ5_9GAMM</name>
<dbReference type="RefSeq" id="WP_054980737.1">
    <property type="nucleotide sequence ID" value="NZ_JBAWKS010000001.1"/>
</dbReference>
<sequence>MSYEVVSNWFEEEFTNLDPLLQKLHLFGGELSGNVEISYGRGVSGLIGKRLARKMKLPSQGIHDLVVSIKHSESGLHWDRKFNNNTTVESLFVPVGNKKNGFWIETTGPLKMKLTVDIIDNGWFWRCLNVSAFGLPIPLCLIPKCKAYKLIKDEKYIFSVSFSYPFLGNLVSYSGKLNAKYYEYQD</sequence>
<evidence type="ECO:0000259" key="1">
    <source>
        <dbReference type="Pfam" id="PF13761"/>
    </source>
</evidence>
<keyword evidence="3" id="KW-1185">Reference proteome</keyword>
<dbReference type="Pfam" id="PF13761">
    <property type="entry name" value="DUF4166"/>
    <property type="match status" value="1"/>
</dbReference>
<evidence type="ECO:0000313" key="2">
    <source>
        <dbReference type="EMBL" id="MEI4549475.1"/>
    </source>
</evidence>
<organism evidence="2 3">
    <name type="scientific">Pseudoalteromonas spongiae</name>
    <dbReference type="NCBI Taxonomy" id="298657"/>
    <lineage>
        <taxon>Bacteria</taxon>
        <taxon>Pseudomonadati</taxon>
        <taxon>Pseudomonadota</taxon>
        <taxon>Gammaproteobacteria</taxon>
        <taxon>Alteromonadales</taxon>
        <taxon>Pseudoalteromonadaceae</taxon>
        <taxon>Pseudoalteromonas</taxon>
    </lineage>
</organism>
<protein>
    <submittedName>
        <fullName evidence="2">DUF4166 domain-containing protein</fullName>
    </submittedName>
</protein>
<feature type="domain" description="DUF4166" evidence="1">
    <location>
        <begin position="17"/>
        <end position="177"/>
    </location>
</feature>
<gene>
    <name evidence="2" type="ORF">WAE96_07130</name>
</gene>
<dbReference type="EMBL" id="JBAWKS010000001">
    <property type="protein sequence ID" value="MEI4549475.1"/>
    <property type="molecule type" value="Genomic_DNA"/>
</dbReference>
<proteinExistence type="predicted"/>
<accession>A0ABU8ERQ5</accession>
<reference evidence="2 3" key="1">
    <citation type="submission" date="2023-12" db="EMBL/GenBank/DDBJ databases">
        <title>Friends and Foes: Symbiotic and Algicidal bacterial influence on Karenia brevis blooms.</title>
        <authorList>
            <person name="Fei C."/>
            <person name="Mohamed A.R."/>
            <person name="Booker A."/>
            <person name="Arshad M."/>
            <person name="Klass S."/>
            <person name="Ahn S."/>
            <person name="Gilbert P.M."/>
            <person name="Heil C.A."/>
            <person name="Martinez J.M."/>
            <person name="Amin S.A."/>
        </authorList>
    </citation>
    <scope>NUCLEOTIDE SEQUENCE [LARGE SCALE GENOMIC DNA]</scope>
    <source>
        <strain evidence="2 3">CE15</strain>
    </source>
</reference>
<comment type="caution">
    <text evidence="2">The sequence shown here is derived from an EMBL/GenBank/DDBJ whole genome shotgun (WGS) entry which is preliminary data.</text>
</comment>